<name>A0A2T3W8U6_9DEIO</name>
<comment type="caution">
    <text evidence="2">The sequence shown here is derived from an EMBL/GenBank/DDBJ whole genome shotgun (WGS) entry which is preliminary data.</text>
</comment>
<dbReference type="CDD" id="cd05403">
    <property type="entry name" value="NT_KNTase_like"/>
    <property type="match status" value="1"/>
</dbReference>
<organism evidence="2 3">
    <name type="scientific">Deinococcus arcticus</name>
    <dbReference type="NCBI Taxonomy" id="2136176"/>
    <lineage>
        <taxon>Bacteria</taxon>
        <taxon>Thermotogati</taxon>
        <taxon>Deinococcota</taxon>
        <taxon>Deinococci</taxon>
        <taxon>Deinococcales</taxon>
        <taxon>Deinococcaceae</taxon>
        <taxon>Deinococcus</taxon>
    </lineage>
</organism>
<evidence type="ECO:0000259" key="1">
    <source>
        <dbReference type="Pfam" id="PF01909"/>
    </source>
</evidence>
<dbReference type="EMBL" id="PYSV01000006">
    <property type="protein sequence ID" value="PTA68316.1"/>
    <property type="molecule type" value="Genomic_DNA"/>
</dbReference>
<dbReference type="SUPFAM" id="SSF81301">
    <property type="entry name" value="Nucleotidyltransferase"/>
    <property type="match status" value="1"/>
</dbReference>
<dbReference type="RefSeq" id="WP_107137544.1">
    <property type="nucleotide sequence ID" value="NZ_PYSV01000006.1"/>
</dbReference>
<accession>A0A2T3W8U6</accession>
<evidence type="ECO:0000313" key="2">
    <source>
        <dbReference type="EMBL" id="PTA68316.1"/>
    </source>
</evidence>
<dbReference type="OrthoDB" id="68332at2"/>
<protein>
    <submittedName>
        <fullName evidence="2">Nucleotidyltransferase domain-containing protein</fullName>
    </submittedName>
</protein>
<evidence type="ECO:0000313" key="3">
    <source>
        <dbReference type="Proteomes" id="UP000240317"/>
    </source>
</evidence>
<dbReference type="Gene3D" id="3.30.460.10">
    <property type="entry name" value="Beta Polymerase, domain 2"/>
    <property type="match status" value="1"/>
</dbReference>
<dbReference type="GO" id="GO:0016779">
    <property type="term" value="F:nucleotidyltransferase activity"/>
    <property type="evidence" value="ECO:0007669"/>
    <property type="project" value="InterPro"/>
</dbReference>
<gene>
    <name evidence="2" type="ORF">C8263_07680</name>
</gene>
<dbReference type="InterPro" id="IPR002934">
    <property type="entry name" value="Polymerase_NTP_transf_dom"/>
</dbReference>
<proteinExistence type="predicted"/>
<dbReference type="InterPro" id="IPR043519">
    <property type="entry name" value="NT_sf"/>
</dbReference>
<dbReference type="Proteomes" id="UP000240317">
    <property type="component" value="Unassembled WGS sequence"/>
</dbReference>
<dbReference type="AlphaFoldDB" id="A0A2T3W8U6"/>
<dbReference type="Pfam" id="PF01909">
    <property type="entry name" value="NTP_transf_2"/>
    <property type="match status" value="1"/>
</dbReference>
<reference evidence="2 3" key="1">
    <citation type="submission" date="2018-03" db="EMBL/GenBank/DDBJ databases">
        <title>Draft genome of Deinococcus sp. OD32.</title>
        <authorList>
            <person name="Wang X.-P."/>
            <person name="Du Z.-J."/>
        </authorList>
    </citation>
    <scope>NUCLEOTIDE SEQUENCE [LARGE SCALE GENOMIC DNA]</scope>
    <source>
        <strain evidence="2 3">OD32</strain>
    </source>
</reference>
<keyword evidence="2" id="KW-0808">Transferase</keyword>
<feature type="domain" description="Polymerase nucleotidyl transferase" evidence="1">
    <location>
        <begin position="9"/>
        <end position="51"/>
    </location>
</feature>
<sequence length="252" mass="27124">MSYPSVLDMVLAELKRESGVLAVFLTGSYARGEADAWSDLDISVLVEADVFVRNTVAYRAGLLVSVERSTPSHRERAFTDPETALWNLGSLRSGQALHDPAGVFAALQERARAFVWVEVEPQAHARAAALLAGSTEELHKVMGGLQAGDVDKLAFALVGLTFALGNAALLGTGTLIPTENRYLSAARGAWTDPVWRECYACLTGVSGEGIVQRGRAALRAYERAVALTRWPDGPDRVQAQEAARRADAFLRG</sequence>
<keyword evidence="3" id="KW-1185">Reference proteome</keyword>